<dbReference type="Proteomes" id="UP000054304">
    <property type="component" value="Unassembled WGS sequence"/>
</dbReference>
<sequence>MSSKAASFVEAIASRRTIYSLKPVLPEKVELKEVQQIVQDIIKHTPTCFNSQGNRALALSGESHKRVWDHVYQTLPLEKFKAKPLAARDDAVGTVVFLVKDSKTKELQERFPIRADIFPELIAHSSGSAQLSTWTALELLGFGANLQHFNDLILQALPKDVIEDDWSVQGQLVFGLPAAAAGEKAFDENEVPLLV</sequence>
<protein>
    <submittedName>
        <fullName evidence="2">LALA0S11e01244g1_1</fullName>
    </submittedName>
</protein>
<dbReference type="SUPFAM" id="SSF55469">
    <property type="entry name" value="FMN-dependent nitroreductase-like"/>
    <property type="match status" value="1"/>
</dbReference>
<dbReference type="InterPro" id="IPR033877">
    <property type="entry name" value="Frm2/Hbn1"/>
</dbReference>
<dbReference type="InterPro" id="IPR029479">
    <property type="entry name" value="Nitroreductase"/>
</dbReference>
<dbReference type="HOGENOM" id="CLU_073125_1_0_1"/>
<name>A0A0C7N2C7_9SACH</name>
<organism evidence="2 3">
    <name type="scientific">Lachancea lanzarotensis</name>
    <dbReference type="NCBI Taxonomy" id="1245769"/>
    <lineage>
        <taxon>Eukaryota</taxon>
        <taxon>Fungi</taxon>
        <taxon>Dikarya</taxon>
        <taxon>Ascomycota</taxon>
        <taxon>Saccharomycotina</taxon>
        <taxon>Saccharomycetes</taxon>
        <taxon>Saccharomycetales</taxon>
        <taxon>Saccharomycetaceae</taxon>
        <taxon>Lachancea</taxon>
    </lineage>
</organism>
<reference evidence="2 3" key="1">
    <citation type="submission" date="2014-12" db="EMBL/GenBank/DDBJ databases">
        <authorList>
            <person name="Neuveglise Cecile"/>
        </authorList>
    </citation>
    <scope>NUCLEOTIDE SEQUENCE [LARGE SCALE GENOMIC DNA]</scope>
    <source>
        <strain evidence="2 3">CBS 12615</strain>
    </source>
</reference>
<evidence type="ECO:0000313" key="2">
    <source>
        <dbReference type="EMBL" id="CEP64311.1"/>
    </source>
</evidence>
<dbReference type="OrthoDB" id="2138173at2759"/>
<evidence type="ECO:0000313" key="3">
    <source>
        <dbReference type="Proteomes" id="UP000054304"/>
    </source>
</evidence>
<dbReference type="GO" id="GO:0034599">
    <property type="term" value="P:cellular response to oxidative stress"/>
    <property type="evidence" value="ECO:0007669"/>
    <property type="project" value="InterPro"/>
</dbReference>
<dbReference type="RefSeq" id="XP_022630519.1">
    <property type="nucleotide sequence ID" value="XM_022775138.1"/>
</dbReference>
<dbReference type="GO" id="GO:0016491">
    <property type="term" value="F:oxidoreductase activity"/>
    <property type="evidence" value="ECO:0007669"/>
    <property type="project" value="InterPro"/>
</dbReference>
<dbReference type="Gene3D" id="3.40.109.10">
    <property type="entry name" value="NADH Oxidase"/>
    <property type="match status" value="1"/>
</dbReference>
<dbReference type="AlphaFoldDB" id="A0A0C7N2C7"/>
<dbReference type="PANTHER" id="PTHR43035:SF1">
    <property type="entry name" value="FATTY ACID REPRESSION MUTANT PROTEIN 2-RELATED"/>
    <property type="match status" value="1"/>
</dbReference>
<proteinExistence type="predicted"/>
<gene>
    <name evidence="2" type="ORF">LALA0_S11e01244g</name>
</gene>
<keyword evidence="3" id="KW-1185">Reference proteome</keyword>
<dbReference type="STRING" id="1245769.A0A0C7N2C7"/>
<dbReference type="Pfam" id="PF00881">
    <property type="entry name" value="Nitroreductase"/>
    <property type="match status" value="1"/>
</dbReference>
<dbReference type="InterPro" id="IPR000415">
    <property type="entry name" value="Nitroreductase-like"/>
</dbReference>
<evidence type="ECO:0000259" key="1">
    <source>
        <dbReference type="Pfam" id="PF00881"/>
    </source>
</evidence>
<dbReference type="PANTHER" id="PTHR43035">
    <property type="entry name" value="FATTY ACID REPRESSION MUTANT PROTEIN 2-RELATED"/>
    <property type="match status" value="1"/>
</dbReference>
<dbReference type="EMBL" id="LN736370">
    <property type="protein sequence ID" value="CEP64311.1"/>
    <property type="molecule type" value="Genomic_DNA"/>
</dbReference>
<accession>A0A0C7N2C7</accession>
<feature type="domain" description="Nitroreductase" evidence="1">
    <location>
        <begin position="12"/>
        <end position="172"/>
    </location>
</feature>
<dbReference type="GeneID" id="34687859"/>